<keyword evidence="3" id="KW-1185">Reference proteome</keyword>
<reference evidence="2 3" key="1">
    <citation type="submission" date="2023-08" db="EMBL/GenBank/DDBJ databases">
        <authorList>
            <person name="Folkvardsen B D."/>
            <person name="Norman A."/>
        </authorList>
    </citation>
    <scope>NUCLEOTIDE SEQUENCE [LARGE SCALE GENOMIC DNA]</scope>
    <source>
        <strain evidence="2 3">Mu0102</strain>
    </source>
</reference>
<sequence length="447" mass="45524">MAQRYDVSARLAEGREAVTHAQAYVSACGRRGYRHPELTGYDGQLVDRYDSEAGLDLRSLETDCAALNALADAADDTVRSQRQQLGELANAWRGPGGDAAAEFLRQHCEAGAQLTARLRSAAAGCGALRDELWRLVDVKVAAMVAVDERVGARRPSWLAAAHAVSSGTDEEDAVEVVDKQVMPYVDNDIRGEWVAAIRTAQDGIAAAFGAAITAAEPGAGVVFALPGDFGPVLRPEVAMPNVPVPVAAIAGPVDVPSAPSAPTASVAPDPPAPTVHTPAPAGPLDDQPADLGLPGALGLPGDLGLPSAGLPGGAGGGLGGLAGLGGLLPRLIEALGDPGAGQALDEPFDDHTRADADPTDADDPEPESEPESEPETEPAGEVAEESDAEEPAGDAAISDAAPELPPVAADSEPIADSDNTEAVEQTDVNPPKTPCETAAEELPQVGE</sequence>
<dbReference type="EMBL" id="OY726398">
    <property type="protein sequence ID" value="CAJ1508466.1"/>
    <property type="molecule type" value="Genomic_DNA"/>
</dbReference>
<accession>A0ABM9M1H1</accession>
<proteinExistence type="predicted"/>
<evidence type="ECO:0000256" key="1">
    <source>
        <dbReference type="SAM" id="MobiDB-lite"/>
    </source>
</evidence>
<dbReference type="RefSeq" id="WP_308484196.1">
    <property type="nucleotide sequence ID" value="NZ_OY726398.1"/>
</dbReference>
<organism evidence="2 3">
    <name type="scientific">[Mycobacterium] holstebronense</name>
    <dbReference type="NCBI Taxonomy" id="3064288"/>
    <lineage>
        <taxon>Bacteria</taxon>
        <taxon>Bacillati</taxon>
        <taxon>Actinomycetota</taxon>
        <taxon>Actinomycetes</taxon>
        <taxon>Mycobacteriales</taxon>
        <taxon>Mycobacteriaceae</taxon>
        <taxon>Mycolicibacterium</taxon>
    </lineage>
</organism>
<feature type="region of interest" description="Disordered" evidence="1">
    <location>
        <begin position="257"/>
        <end position="297"/>
    </location>
</feature>
<name>A0ABM9M1H1_9MYCO</name>
<feature type="compositionally biased region" description="Acidic residues" evidence="1">
    <location>
        <begin position="357"/>
        <end position="392"/>
    </location>
</feature>
<feature type="region of interest" description="Disordered" evidence="1">
    <location>
        <begin position="338"/>
        <end position="447"/>
    </location>
</feature>
<evidence type="ECO:0000313" key="2">
    <source>
        <dbReference type="EMBL" id="CAJ1508466.1"/>
    </source>
</evidence>
<evidence type="ECO:0000313" key="3">
    <source>
        <dbReference type="Proteomes" id="UP001190464"/>
    </source>
</evidence>
<protein>
    <submittedName>
        <fullName evidence="2">Uncharacterized protein</fullName>
    </submittedName>
</protein>
<dbReference type="Proteomes" id="UP001190464">
    <property type="component" value="Chromosome"/>
</dbReference>
<feature type="compositionally biased region" description="Low complexity" evidence="1">
    <location>
        <begin position="274"/>
        <end position="297"/>
    </location>
</feature>
<gene>
    <name evidence="2" type="ORF">MU0102_003415</name>
</gene>
<feature type="compositionally biased region" description="Low complexity" evidence="1">
    <location>
        <begin position="257"/>
        <end position="267"/>
    </location>
</feature>